<organism evidence="5 6">
    <name type="scientific">Cognatishimia maritima</name>
    <dbReference type="NCBI Taxonomy" id="870908"/>
    <lineage>
        <taxon>Bacteria</taxon>
        <taxon>Pseudomonadati</taxon>
        <taxon>Pseudomonadota</taxon>
        <taxon>Alphaproteobacteria</taxon>
        <taxon>Rhodobacterales</taxon>
        <taxon>Paracoccaceae</taxon>
        <taxon>Cognatishimia</taxon>
    </lineage>
</organism>
<dbReference type="AlphaFoldDB" id="A0A1M5QXQ6"/>
<dbReference type="GO" id="GO:0003700">
    <property type="term" value="F:DNA-binding transcription factor activity"/>
    <property type="evidence" value="ECO:0007669"/>
    <property type="project" value="InterPro"/>
</dbReference>
<dbReference type="SUPFAM" id="SSF48008">
    <property type="entry name" value="GntR ligand-binding domain-like"/>
    <property type="match status" value="1"/>
</dbReference>
<dbReference type="PANTHER" id="PTHR43537">
    <property type="entry name" value="TRANSCRIPTIONAL REGULATOR, GNTR FAMILY"/>
    <property type="match status" value="1"/>
</dbReference>
<evidence type="ECO:0000313" key="5">
    <source>
        <dbReference type="EMBL" id="SHH18333.1"/>
    </source>
</evidence>
<evidence type="ECO:0000256" key="1">
    <source>
        <dbReference type="ARBA" id="ARBA00023015"/>
    </source>
</evidence>
<dbReference type="STRING" id="870908.SAMN04488044_2124"/>
<dbReference type="Gene3D" id="1.20.120.530">
    <property type="entry name" value="GntR ligand-binding domain-like"/>
    <property type="match status" value="1"/>
</dbReference>
<reference evidence="6" key="1">
    <citation type="submission" date="2016-11" db="EMBL/GenBank/DDBJ databases">
        <authorList>
            <person name="Varghese N."/>
            <person name="Submissions S."/>
        </authorList>
    </citation>
    <scope>NUCLEOTIDE SEQUENCE [LARGE SCALE GENOMIC DNA]</scope>
    <source>
        <strain evidence="6">DSM 28223</strain>
    </source>
</reference>
<accession>A0A1M5QXQ6</accession>
<keyword evidence="2 5" id="KW-0238">DNA-binding</keyword>
<dbReference type="InterPro" id="IPR036390">
    <property type="entry name" value="WH_DNA-bd_sf"/>
</dbReference>
<dbReference type="SUPFAM" id="SSF46785">
    <property type="entry name" value="Winged helix' DNA-binding domain"/>
    <property type="match status" value="1"/>
</dbReference>
<dbReference type="EMBL" id="FQWM01000003">
    <property type="protein sequence ID" value="SHH18333.1"/>
    <property type="molecule type" value="Genomic_DNA"/>
</dbReference>
<dbReference type="PROSITE" id="PS50949">
    <property type="entry name" value="HTH_GNTR"/>
    <property type="match status" value="1"/>
</dbReference>
<dbReference type="InterPro" id="IPR011711">
    <property type="entry name" value="GntR_C"/>
</dbReference>
<sequence>MKINSLSRPKSLTEITYERLKAAILDDEIELGAQLSELKLSKSLGVSKTPIREALQELRREGLVHVDPQRGSFVFSLTEQEIDQICTLRSILEVGAAQRLYEVGRTRTINKLEKIVDGMVTLSQKGDARGYVKLDSEFHQAIVEGAQNRYLVAAYRPLSAQVEAMRARNLKSAEVLKRSVDVHRSILETLRQENLEAFLQTTRQHIEQSRLDFLDWLQRSTNTE</sequence>
<dbReference type="RefSeq" id="WP_072793006.1">
    <property type="nucleotide sequence ID" value="NZ_FQWM01000003.1"/>
</dbReference>
<evidence type="ECO:0000256" key="3">
    <source>
        <dbReference type="ARBA" id="ARBA00023163"/>
    </source>
</evidence>
<dbReference type="GO" id="GO:0003677">
    <property type="term" value="F:DNA binding"/>
    <property type="evidence" value="ECO:0007669"/>
    <property type="project" value="UniProtKB-KW"/>
</dbReference>
<dbReference type="PANTHER" id="PTHR43537:SF24">
    <property type="entry name" value="GLUCONATE OPERON TRANSCRIPTIONAL REPRESSOR"/>
    <property type="match status" value="1"/>
</dbReference>
<gene>
    <name evidence="5" type="ORF">SAMN04488044_2124</name>
</gene>
<dbReference type="InterPro" id="IPR008920">
    <property type="entry name" value="TF_FadR/GntR_C"/>
</dbReference>
<dbReference type="CDD" id="cd07377">
    <property type="entry name" value="WHTH_GntR"/>
    <property type="match status" value="1"/>
</dbReference>
<name>A0A1M5QXQ6_9RHOB</name>
<proteinExistence type="predicted"/>
<dbReference type="Pfam" id="PF00392">
    <property type="entry name" value="GntR"/>
    <property type="match status" value="1"/>
</dbReference>
<protein>
    <submittedName>
        <fullName evidence="5">DNA-binding transcriptional regulator, GntR family</fullName>
    </submittedName>
</protein>
<keyword evidence="1" id="KW-0805">Transcription regulation</keyword>
<keyword evidence="6" id="KW-1185">Reference proteome</keyword>
<dbReference type="OrthoDB" id="8155773at2"/>
<dbReference type="Pfam" id="PF07729">
    <property type="entry name" value="FCD"/>
    <property type="match status" value="1"/>
</dbReference>
<dbReference type="Proteomes" id="UP000184211">
    <property type="component" value="Unassembled WGS sequence"/>
</dbReference>
<keyword evidence="3" id="KW-0804">Transcription</keyword>
<dbReference type="PRINTS" id="PR00035">
    <property type="entry name" value="HTHGNTR"/>
</dbReference>
<evidence type="ECO:0000259" key="4">
    <source>
        <dbReference type="PROSITE" id="PS50949"/>
    </source>
</evidence>
<dbReference type="InterPro" id="IPR036388">
    <property type="entry name" value="WH-like_DNA-bd_sf"/>
</dbReference>
<evidence type="ECO:0000313" key="6">
    <source>
        <dbReference type="Proteomes" id="UP000184211"/>
    </source>
</evidence>
<dbReference type="SMART" id="SM00895">
    <property type="entry name" value="FCD"/>
    <property type="match status" value="1"/>
</dbReference>
<dbReference type="Gene3D" id="1.10.10.10">
    <property type="entry name" value="Winged helix-like DNA-binding domain superfamily/Winged helix DNA-binding domain"/>
    <property type="match status" value="1"/>
</dbReference>
<feature type="domain" description="HTH gntR-type" evidence="4">
    <location>
        <begin position="10"/>
        <end position="77"/>
    </location>
</feature>
<dbReference type="InterPro" id="IPR000524">
    <property type="entry name" value="Tscrpt_reg_HTH_GntR"/>
</dbReference>
<evidence type="ECO:0000256" key="2">
    <source>
        <dbReference type="ARBA" id="ARBA00023125"/>
    </source>
</evidence>
<dbReference type="SMART" id="SM00345">
    <property type="entry name" value="HTH_GNTR"/>
    <property type="match status" value="1"/>
</dbReference>